<dbReference type="EMBL" id="AMQM01008264">
    <property type="status" value="NOT_ANNOTATED_CDS"/>
    <property type="molecule type" value="Genomic_DNA"/>
</dbReference>
<dbReference type="EMBL" id="KB097744">
    <property type="protein sequence ID" value="ESN90880.1"/>
    <property type="molecule type" value="Genomic_DNA"/>
</dbReference>
<reference evidence="3" key="1">
    <citation type="submission" date="2012-12" db="EMBL/GenBank/DDBJ databases">
        <authorList>
            <person name="Hellsten U."/>
            <person name="Grimwood J."/>
            <person name="Chapman J.A."/>
            <person name="Shapiro H."/>
            <person name="Aerts A."/>
            <person name="Otillar R.P."/>
            <person name="Terry A.Y."/>
            <person name="Boore J.L."/>
            <person name="Simakov O."/>
            <person name="Marletaz F."/>
            <person name="Cho S.-J."/>
            <person name="Edsinger-Gonzales E."/>
            <person name="Havlak P."/>
            <person name="Kuo D.-H."/>
            <person name="Larsson T."/>
            <person name="Lv J."/>
            <person name="Arendt D."/>
            <person name="Savage R."/>
            <person name="Osoegawa K."/>
            <person name="de Jong P."/>
            <person name="Lindberg D.R."/>
            <person name="Seaver E.C."/>
            <person name="Weisblat D.A."/>
            <person name="Putnam N.H."/>
            <person name="Grigoriev I.V."/>
            <person name="Rokhsar D.S."/>
        </authorList>
    </citation>
    <scope>NUCLEOTIDE SEQUENCE</scope>
</reference>
<dbReference type="EnsemblMetazoa" id="HelroT182589">
    <property type="protein sequence ID" value="HelroP182589"/>
    <property type="gene ID" value="HelroG182589"/>
</dbReference>
<sequence length="101" mass="11471">MLVLDKLRTKIGIINNGLNGLYIRKFAGILSVERSEQLKECENKKKNLVKMLHVKAQGQTRKHKTTNETFPTFPNVSIPGSNLSTPTSLKLLGTKKMKWYN</sequence>
<accession>T1FIF2</accession>
<dbReference type="HOGENOM" id="CLU_2294689_0_0_1"/>
<dbReference type="AlphaFoldDB" id="T1FIF2"/>
<reference evidence="2" key="3">
    <citation type="submission" date="2015-06" db="UniProtKB">
        <authorList>
            <consortium name="EnsemblMetazoa"/>
        </authorList>
    </citation>
    <scope>IDENTIFICATION</scope>
</reference>
<dbReference type="KEGG" id="hro:HELRODRAFT_182589"/>
<protein>
    <submittedName>
        <fullName evidence="1 2">Uncharacterized protein</fullName>
    </submittedName>
</protein>
<keyword evidence="3" id="KW-1185">Reference proteome</keyword>
<name>T1FIF2_HELRO</name>
<evidence type="ECO:0000313" key="2">
    <source>
        <dbReference type="EnsemblMetazoa" id="HelroP182589"/>
    </source>
</evidence>
<evidence type="ECO:0000313" key="3">
    <source>
        <dbReference type="Proteomes" id="UP000015101"/>
    </source>
</evidence>
<proteinExistence type="predicted"/>
<gene>
    <name evidence="2" type="primary">20208601</name>
    <name evidence="1" type="ORF">HELRODRAFT_182589</name>
</gene>
<dbReference type="GeneID" id="20208601"/>
<dbReference type="CTD" id="20208601"/>
<dbReference type="Proteomes" id="UP000015101">
    <property type="component" value="Unassembled WGS sequence"/>
</dbReference>
<dbReference type="RefSeq" id="XP_009031083.1">
    <property type="nucleotide sequence ID" value="XM_009032835.1"/>
</dbReference>
<dbReference type="InParanoid" id="T1FIF2"/>
<organism evidence="2 3">
    <name type="scientific">Helobdella robusta</name>
    <name type="common">Californian leech</name>
    <dbReference type="NCBI Taxonomy" id="6412"/>
    <lineage>
        <taxon>Eukaryota</taxon>
        <taxon>Metazoa</taxon>
        <taxon>Spiralia</taxon>
        <taxon>Lophotrochozoa</taxon>
        <taxon>Annelida</taxon>
        <taxon>Clitellata</taxon>
        <taxon>Hirudinea</taxon>
        <taxon>Rhynchobdellida</taxon>
        <taxon>Glossiphoniidae</taxon>
        <taxon>Helobdella</taxon>
    </lineage>
</organism>
<evidence type="ECO:0000313" key="1">
    <source>
        <dbReference type="EMBL" id="ESN90880.1"/>
    </source>
</evidence>
<reference evidence="1 3" key="2">
    <citation type="journal article" date="2013" name="Nature">
        <title>Insights into bilaterian evolution from three spiralian genomes.</title>
        <authorList>
            <person name="Simakov O."/>
            <person name="Marletaz F."/>
            <person name="Cho S.J."/>
            <person name="Edsinger-Gonzales E."/>
            <person name="Havlak P."/>
            <person name="Hellsten U."/>
            <person name="Kuo D.H."/>
            <person name="Larsson T."/>
            <person name="Lv J."/>
            <person name="Arendt D."/>
            <person name="Savage R."/>
            <person name="Osoegawa K."/>
            <person name="de Jong P."/>
            <person name="Grimwood J."/>
            <person name="Chapman J.A."/>
            <person name="Shapiro H."/>
            <person name="Aerts A."/>
            <person name="Otillar R.P."/>
            <person name="Terry A.Y."/>
            <person name="Boore J.L."/>
            <person name="Grigoriev I.V."/>
            <person name="Lindberg D.R."/>
            <person name="Seaver E.C."/>
            <person name="Weisblat D.A."/>
            <person name="Putnam N.H."/>
            <person name="Rokhsar D.S."/>
        </authorList>
    </citation>
    <scope>NUCLEOTIDE SEQUENCE</scope>
</reference>